<evidence type="ECO:0000259" key="3">
    <source>
        <dbReference type="Pfam" id="PF02470"/>
    </source>
</evidence>
<evidence type="ECO:0000256" key="1">
    <source>
        <dbReference type="SAM" id="Coils"/>
    </source>
</evidence>
<protein>
    <submittedName>
        <fullName evidence="4">MlaD family protein</fullName>
    </submittedName>
</protein>
<dbReference type="EMBL" id="JBFBVU010000028">
    <property type="protein sequence ID" value="MEV8468403.1"/>
    <property type="molecule type" value="Genomic_DNA"/>
</dbReference>
<dbReference type="SUPFAM" id="SSF58113">
    <property type="entry name" value="Apolipoprotein A-I"/>
    <property type="match status" value="1"/>
</dbReference>
<keyword evidence="5" id="KW-1185">Reference proteome</keyword>
<proteinExistence type="predicted"/>
<feature type="domain" description="Mce/MlaD" evidence="3">
    <location>
        <begin position="39"/>
        <end position="135"/>
    </location>
</feature>
<feature type="coiled-coil region" evidence="1">
    <location>
        <begin position="269"/>
        <end position="296"/>
    </location>
</feature>
<keyword evidence="1" id="KW-0175">Coiled coil</keyword>
<dbReference type="InterPro" id="IPR052336">
    <property type="entry name" value="MlaD_Phospholipid_Transporter"/>
</dbReference>
<evidence type="ECO:0000256" key="2">
    <source>
        <dbReference type="SAM" id="Phobius"/>
    </source>
</evidence>
<dbReference type="RefSeq" id="WP_366194356.1">
    <property type="nucleotide sequence ID" value="NZ_JBFBVU010000028.1"/>
</dbReference>
<evidence type="ECO:0000313" key="4">
    <source>
        <dbReference type="EMBL" id="MEV8468403.1"/>
    </source>
</evidence>
<dbReference type="Pfam" id="PF02470">
    <property type="entry name" value="MlaD"/>
    <property type="match status" value="1"/>
</dbReference>
<dbReference type="Proteomes" id="UP001553161">
    <property type="component" value="Unassembled WGS sequence"/>
</dbReference>
<organism evidence="4 5">
    <name type="scientific">Meridianimarinicoccus marinus</name>
    <dbReference type="NCBI Taxonomy" id="3231483"/>
    <lineage>
        <taxon>Bacteria</taxon>
        <taxon>Pseudomonadati</taxon>
        <taxon>Pseudomonadota</taxon>
        <taxon>Alphaproteobacteria</taxon>
        <taxon>Rhodobacterales</taxon>
        <taxon>Paracoccaceae</taxon>
        <taxon>Meridianimarinicoccus</taxon>
    </lineage>
</organism>
<feature type="transmembrane region" description="Helical" evidence="2">
    <location>
        <begin position="12"/>
        <end position="35"/>
    </location>
</feature>
<dbReference type="PANTHER" id="PTHR33371:SF4">
    <property type="entry name" value="INTERMEMBRANE PHOSPHOLIPID TRANSPORT SYSTEM BINDING PROTEIN MLAD"/>
    <property type="match status" value="1"/>
</dbReference>
<comment type="caution">
    <text evidence="4">The sequence shown here is derived from an EMBL/GenBank/DDBJ whole genome shotgun (WGS) entry which is preliminary data.</text>
</comment>
<gene>
    <name evidence="4" type="ORF">AB0T83_16630</name>
</gene>
<keyword evidence="2" id="KW-0812">Transmembrane</keyword>
<keyword evidence="2" id="KW-1133">Transmembrane helix</keyword>
<accession>A0ABV3LDA3</accession>
<dbReference type="InterPro" id="IPR003399">
    <property type="entry name" value="Mce/MlaD"/>
</dbReference>
<name>A0ABV3LDA3_9RHOB</name>
<reference evidence="4 5" key="1">
    <citation type="submission" date="2024-07" db="EMBL/GenBank/DDBJ databases">
        <authorList>
            <person name="Kang M."/>
        </authorList>
    </citation>
    <scope>NUCLEOTIDE SEQUENCE [LARGE SCALE GENOMIC DNA]</scope>
    <source>
        <strain evidence="4 5">DFM31</strain>
    </source>
</reference>
<dbReference type="Gene3D" id="1.20.5.1230">
    <property type="entry name" value="Apolipoprotein A-I"/>
    <property type="match status" value="1"/>
</dbReference>
<dbReference type="PANTHER" id="PTHR33371">
    <property type="entry name" value="INTERMEMBRANE PHOSPHOLIPID TRANSPORT SYSTEM BINDING PROTEIN MLAD-RELATED"/>
    <property type="match status" value="1"/>
</dbReference>
<sequence length="482" mass="51300">MSQKTNPKLVGIFVLGAFAVAMGGLVAFGGAGFLIKKQTFVMFFQGSVAGLQVGAPVNFRGVPLGQVTDISVSYFPKDEDSEFVIPVYVQIEPDRIRGRTDENRRSINDLIEFGLRAELALQSFVTGQLGIELDFKSGSKATLTGLDPDHEEIPTLPSDTEKLKASITRVADILQEVPLEEVAEDIQKAVKSASGSIVRVSSAINEISDRIGPFIDELHATITDVRATAAEAKARLSMQPGEVLYSAEQTMTHLQTLIDGLDDRITPISQELQATLAALQKTAQDASALIENVQGEVAPISDGLQQTLATANGTLEDTRAVVTSLDAKADPLLADARTALATAAEVLDEVRAPIGSVGRLAAELETEVGPIANEATATMEAARTALQDGVTAIDDLRKLIANVDGGVQPIIAKIDGILDTADLAMRDARSAMSGVRSLVGADSPTVTQLDVTLREIRRAAMSLREFADYLERNPSALLTGRR</sequence>
<keyword evidence="2" id="KW-0472">Membrane</keyword>
<evidence type="ECO:0000313" key="5">
    <source>
        <dbReference type="Proteomes" id="UP001553161"/>
    </source>
</evidence>